<keyword evidence="5" id="KW-0472">Membrane</keyword>
<dbReference type="InterPro" id="IPR000742">
    <property type="entry name" value="EGF"/>
</dbReference>
<feature type="transmembrane region" description="Helical" evidence="5">
    <location>
        <begin position="241"/>
        <end position="266"/>
    </location>
</feature>
<dbReference type="AlphaFoldDB" id="A0A183KAX1"/>
<feature type="disulfide bond" evidence="4">
    <location>
        <begin position="221"/>
        <end position="230"/>
    </location>
</feature>
<evidence type="ECO:0000256" key="5">
    <source>
        <dbReference type="SAM" id="Phobius"/>
    </source>
</evidence>
<protein>
    <submittedName>
        <fullName evidence="9">EGF-like domain-containing protein</fullName>
    </submittedName>
</protein>
<proteinExistence type="predicted"/>
<accession>A0A183KAX1</accession>
<evidence type="ECO:0000313" key="8">
    <source>
        <dbReference type="Proteomes" id="UP000279833"/>
    </source>
</evidence>
<gene>
    <name evidence="7" type="ORF">SCUD_LOCUS12158</name>
</gene>
<evidence type="ECO:0000256" key="4">
    <source>
        <dbReference type="PROSITE-ProRule" id="PRU00076"/>
    </source>
</evidence>
<keyword evidence="5" id="KW-0812">Transmembrane</keyword>
<keyword evidence="8" id="KW-1185">Reference proteome</keyword>
<evidence type="ECO:0000313" key="7">
    <source>
        <dbReference type="EMBL" id="VDP47662.1"/>
    </source>
</evidence>
<dbReference type="PROSITE" id="PS00022">
    <property type="entry name" value="EGF_1"/>
    <property type="match status" value="2"/>
</dbReference>
<evidence type="ECO:0000256" key="3">
    <source>
        <dbReference type="ARBA" id="ARBA00023157"/>
    </source>
</evidence>
<feature type="disulfide bond" evidence="4">
    <location>
        <begin position="202"/>
        <end position="219"/>
    </location>
</feature>
<dbReference type="Gene3D" id="2.10.25.10">
    <property type="entry name" value="Laminin"/>
    <property type="match status" value="2"/>
</dbReference>
<name>A0A183KAX1_9TREM</name>
<evidence type="ECO:0000313" key="9">
    <source>
        <dbReference type="WBParaSite" id="SCUD_0001215901-mRNA-1"/>
    </source>
</evidence>
<sequence>INLPGGRFEIEIYYTNLESTTSSGFYCDWQLHRCDVYIIVGLYELADNNSRLDLYVYDEDALGEHDIITIATGLYQPEKTNVFQTIPLNYSHISESFSFIYSYAFTLKCVYSGPECHSVYYSCEKSPCKNGGRCTLLRELIEDNDAEGFIYTNQGINDDDDETICICPDNWSGPFCTQPVIDCISENEKYRLSTMPLTNRFCLNGGVCIIHPGNSSPRCSCPPEWDGYFCELNKSWSAGRMFGIAFSIIFVIFLILVIGFFVWLCYMSRHPNIPQHPAITYLSNFPYNSTISDNDSHENTRVYMKHEKIFDIPESNHSLVKLSTFGDNANSQIDTRKIENLYEVPYTTHTAKQNDGNFNPLDRNESPFTTIQSTDENIYVNYNTLMSKELRIGLEDIRRVTGS</sequence>
<dbReference type="EMBL" id="UZAK01034911">
    <property type="protein sequence ID" value="VDP47662.1"/>
    <property type="molecule type" value="Genomic_DNA"/>
</dbReference>
<keyword evidence="1 4" id="KW-0245">EGF-like domain</keyword>
<reference evidence="9" key="1">
    <citation type="submission" date="2016-06" db="UniProtKB">
        <authorList>
            <consortium name="WormBaseParasite"/>
        </authorList>
    </citation>
    <scope>IDENTIFICATION</scope>
</reference>
<dbReference type="InterPro" id="IPR051022">
    <property type="entry name" value="Notch_Cell-Fate_Det"/>
</dbReference>
<dbReference type="SUPFAM" id="SSF57196">
    <property type="entry name" value="EGF/Laminin"/>
    <property type="match status" value="1"/>
</dbReference>
<reference evidence="7 8" key="2">
    <citation type="submission" date="2018-11" db="EMBL/GenBank/DDBJ databases">
        <authorList>
            <consortium name="Pathogen Informatics"/>
        </authorList>
    </citation>
    <scope>NUCLEOTIDE SEQUENCE [LARGE SCALE GENOMIC DNA]</scope>
    <source>
        <strain evidence="7">Dakar</strain>
        <strain evidence="8">Dakar, Senegal</strain>
    </source>
</reference>
<evidence type="ECO:0000256" key="1">
    <source>
        <dbReference type="ARBA" id="ARBA00022536"/>
    </source>
</evidence>
<keyword evidence="5" id="KW-1133">Transmembrane helix</keyword>
<evidence type="ECO:0000259" key="6">
    <source>
        <dbReference type="PROSITE" id="PS50026"/>
    </source>
</evidence>
<organism evidence="9">
    <name type="scientific">Schistosoma curassoni</name>
    <dbReference type="NCBI Taxonomy" id="6186"/>
    <lineage>
        <taxon>Eukaryota</taxon>
        <taxon>Metazoa</taxon>
        <taxon>Spiralia</taxon>
        <taxon>Lophotrochozoa</taxon>
        <taxon>Platyhelminthes</taxon>
        <taxon>Trematoda</taxon>
        <taxon>Digenea</taxon>
        <taxon>Strigeidida</taxon>
        <taxon>Schistosomatoidea</taxon>
        <taxon>Schistosomatidae</taxon>
        <taxon>Schistosoma</taxon>
    </lineage>
</organism>
<dbReference type="Proteomes" id="UP000279833">
    <property type="component" value="Unassembled WGS sequence"/>
</dbReference>
<dbReference type="WBParaSite" id="SCUD_0001215901-mRNA-1">
    <property type="protein sequence ID" value="SCUD_0001215901-mRNA-1"/>
    <property type="gene ID" value="SCUD_0001215901"/>
</dbReference>
<keyword evidence="2" id="KW-0677">Repeat</keyword>
<feature type="domain" description="EGF-like" evidence="6">
    <location>
        <begin position="194"/>
        <end position="231"/>
    </location>
</feature>
<evidence type="ECO:0000256" key="2">
    <source>
        <dbReference type="ARBA" id="ARBA00022737"/>
    </source>
</evidence>
<keyword evidence="3 4" id="KW-1015">Disulfide bond</keyword>
<dbReference type="STRING" id="6186.A0A183KAX1"/>
<dbReference type="PANTHER" id="PTHR24049">
    <property type="entry name" value="CRUMBS FAMILY MEMBER"/>
    <property type="match status" value="1"/>
</dbReference>
<comment type="caution">
    <text evidence="4">Lacks conserved residue(s) required for the propagation of feature annotation.</text>
</comment>
<dbReference type="PROSITE" id="PS50026">
    <property type="entry name" value="EGF_3"/>
    <property type="match status" value="1"/>
</dbReference>
<dbReference type="CDD" id="cd00054">
    <property type="entry name" value="EGF_CA"/>
    <property type="match status" value="1"/>
</dbReference>
<dbReference type="SMART" id="SM00181">
    <property type="entry name" value="EGF"/>
    <property type="match status" value="2"/>
</dbReference>